<dbReference type="SUPFAM" id="SSF52058">
    <property type="entry name" value="L domain-like"/>
    <property type="match status" value="1"/>
</dbReference>
<sequence length="577" mass="64851">MQDLTSLLASNTGIVHLPESVEMLRDLVTLELGSRNVEAKRSTISRKRVHRVESLSTSISSLILTYCGFSEGDIPRDIRSLSSLIYLNLSGNSFCCLPFDFSKLRLLEYLCLNDCENLQTLPSVSHLERFWTFEIANCQKLVDVTGMDNLPSIERINMVNCTSLQNPFDEGFFSAPTLPFQCRKHPNPIMEGGEEIQIAEFGEEFTIKKIGIHLLYLDQHGTMATTNIDATFDRITDNIEDMKWQVERLRQLVSTLIPKNSKPKVQTPCAISYTLVHVDDERVTNKPLSVSISLPTYKYIDSLPLVDNVNVVRVDILVDPIDNLIDSSSNIDLCPPSVEAILLNESTSSYENCVYQLVCKTCPPLENMCDMINESQVSEEFENVGQEKRSEPVSLCCCKDFNVCLAHRVNHVLDISLELDNASLESESSKSVRGLDHSLFRYNVLFEDSLNTPNRPSGETDGIAYLRSYSIHANLLWCDNIPPKDGNLFLEDESTLKGKECVVLETTSSSTLCGFSEDTIVEVELSATFLYSPFTCNDMYANVESRSCGCGKDYGKWVCFLDLCLWSFFPFDPGVIL</sequence>
<evidence type="ECO:0000313" key="1">
    <source>
        <dbReference type="EMBL" id="PHT39324.1"/>
    </source>
</evidence>
<comment type="caution">
    <text evidence="1">The sequence shown here is derived from an EMBL/GenBank/DDBJ whole genome shotgun (WGS) entry which is preliminary data.</text>
</comment>
<dbReference type="PANTHER" id="PTHR45752">
    <property type="entry name" value="LEUCINE-RICH REPEAT-CONTAINING"/>
    <property type="match status" value="1"/>
</dbReference>
<protein>
    <submittedName>
        <fullName evidence="1">Uncharacterized protein</fullName>
    </submittedName>
</protein>
<evidence type="ECO:0000313" key="2">
    <source>
        <dbReference type="Proteomes" id="UP000224567"/>
    </source>
</evidence>
<dbReference type="InterPro" id="IPR050715">
    <property type="entry name" value="LRR-SigEffector_domain"/>
</dbReference>
<proteinExistence type="predicted"/>
<keyword evidence="2" id="KW-1185">Reference proteome</keyword>
<dbReference type="Proteomes" id="UP000224567">
    <property type="component" value="Unassembled WGS sequence"/>
</dbReference>
<dbReference type="InterPro" id="IPR032675">
    <property type="entry name" value="LRR_dom_sf"/>
</dbReference>
<reference evidence="2" key="2">
    <citation type="journal article" date="2017" name="J. Anim. Genet.">
        <title>Multiple reference genome sequences of hot pepper reveal the massive evolution of plant disease resistance genes by retroduplication.</title>
        <authorList>
            <person name="Kim S."/>
            <person name="Park J."/>
            <person name="Yeom S.-I."/>
            <person name="Kim Y.-M."/>
            <person name="Seo E."/>
            <person name="Kim K.-T."/>
            <person name="Kim M.-S."/>
            <person name="Lee J.M."/>
            <person name="Cheong K."/>
            <person name="Shin H.-S."/>
            <person name="Kim S.-B."/>
            <person name="Han K."/>
            <person name="Lee J."/>
            <person name="Park M."/>
            <person name="Lee H.-A."/>
            <person name="Lee H.-Y."/>
            <person name="Lee Y."/>
            <person name="Oh S."/>
            <person name="Lee J.H."/>
            <person name="Choi E."/>
            <person name="Choi E."/>
            <person name="Lee S.E."/>
            <person name="Jeon J."/>
            <person name="Kim H."/>
            <person name="Choi G."/>
            <person name="Song H."/>
            <person name="Lee J."/>
            <person name="Lee S.-C."/>
            <person name="Kwon J.-K."/>
            <person name="Lee H.-Y."/>
            <person name="Koo N."/>
            <person name="Hong Y."/>
            <person name="Kim R.W."/>
            <person name="Kang W.-H."/>
            <person name="Huh J.H."/>
            <person name="Kang B.-C."/>
            <person name="Yang T.-J."/>
            <person name="Lee Y.-H."/>
            <person name="Bennetzen J.L."/>
            <person name="Choi D."/>
        </authorList>
    </citation>
    <scope>NUCLEOTIDE SEQUENCE [LARGE SCALE GENOMIC DNA]</scope>
    <source>
        <strain evidence="2">cv. PBC81</strain>
    </source>
</reference>
<dbReference type="EMBL" id="MLFT02000009">
    <property type="protein sequence ID" value="PHT39324.1"/>
    <property type="molecule type" value="Genomic_DNA"/>
</dbReference>
<dbReference type="PANTHER" id="PTHR45752:SF195">
    <property type="entry name" value="LEUCINE-RICH REPEAT (LRR) FAMILY PROTEIN-RELATED"/>
    <property type="match status" value="1"/>
</dbReference>
<gene>
    <name evidence="1" type="ORF">CQW23_22897</name>
</gene>
<dbReference type="OrthoDB" id="1305916at2759"/>
<dbReference type="Gene3D" id="3.80.10.10">
    <property type="entry name" value="Ribonuclease Inhibitor"/>
    <property type="match status" value="1"/>
</dbReference>
<organism evidence="1 2">
    <name type="scientific">Capsicum baccatum</name>
    <name type="common">Peruvian pepper</name>
    <dbReference type="NCBI Taxonomy" id="33114"/>
    <lineage>
        <taxon>Eukaryota</taxon>
        <taxon>Viridiplantae</taxon>
        <taxon>Streptophyta</taxon>
        <taxon>Embryophyta</taxon>
        <taxon>Tracheophyta</taxon>
        <taxon>Spermatophyta</taxon>
        <taxon>Magnoliopsida</taxon>
        <taxon>eudicotyledons</taxon>
        <taxon>Gunneridae</taxon>
        <taxon>Pentapetalae</taxon>
        <taxon>asterids</taxon>
        <taxon>lamiids</taxon>
        <taxon>Solanales</taxon>
        <taxon>Solanaceae</taxon>
        <taxon>Solanoideae</taxon>
        <taxon>Capsiceae</taxon>
        <taxon>Capsicum</taxon>
    </lineage>
</organism>
<reference evidence="1 2" key="1">
    <citation type="journal article" date="2017" name="Genome Biol.">
        <title>New reference genome sequences of hot pepper reveal the massive evolution of plant disease-resistance genes by retroduplication.</title>
        <authorList>
            <person name="Kim S."/>
            <person name="Park J."/>
            <person name="Yeom S.I."/>
            <person name="Kim Y.M."/>
            <person name="Seo E."/>
            <person name="Kim K.T."/>
            <person name="Kim M.S."/>
            <person name="Lee J.M."/>
            <person name="Cheong K."/>
            <person name="Shin H.S."/>
            <person name="Kim S.B."/>
            <person name="Han K."/>
            <person name="Lee J."/>
            <person name="Park M."/>
            <person name="Lee H.A."/>
            <person name="Lee H.Y."/>
            <person name="Lee Y."/>
            <person name="Oh S."/>
            <person name="Lee J.H."/>
            <person name="Choi E."/>
            <person name="Choi E."/>
            <person name="Lee S.E."/>
            <person name="Jeon J."/>
            <person name="Kim H."/>
            <person name="Choi G."/>
            <person name="Song H."/>
            <person name="Lee J."/>
            <person name="Lee S.C."/>
            <person name="Kwon J.K."/>
            <person name="Lee H.Y."/>
            <person name="Koo N."/>
            <person name="Hong Y."/>
            <person name="Kim R.W."/>
            <person name="Kang W.H."/>
            <person name="Huh J.H."/>
            <person name="Kang B.C."/>
            <person name="Yang T.J."/>
            <person name="Lee Y.H."/>
            <person name="Bennetzen J.L."/>
            <person name="Choi D."/>
        </authorList>
    </citation>
    <scope>NUCLEOTIDE SEQUENCE [LARGE SCALE GENOMIC DNA]</scope>
    <source>
        <strain evidence="2">cv. PBC81</strain>
    </source>
</reference>
<name>A0A2G2W278_CAPBA</name>
<accession>A0A2G2W278</accession>
<dbReference type="AlphaFoldDB" id="A0A2G2W278"/>